<dbReference type="Pfam" id="PF11951">
    <property type="entry name" value="Fungal_trans_2"/>
    <property type="match status" value="1"/>
</dbReference>
<feature type="compositionally biased region" description="Basic residues" evidence="3">
    <location>
        <begin position="112"/>
        <end position="123"/>
    </location>
</feature>
<dbReference type="InParanoid" id="A0A0D1YYB5"/>
<dbReference type="Pfam" id="PF00172">
    <property type="entry name" value="Zn_clus"/>
    <property type="match status" value="1"/>
</dbReference>
<dbReference type="STRING" id="253628.A0A0D1YYB5"/>
<dbReference type="InterPro" id="IPR021858">
    <property type="entry name" value="Fun_TF"/>
</dbReference>
<feature type="compositionally biased region" description="Basic and acidic residues" evidence="3">
    <location>
        <begin position="190"/>
        <end position="210"/>
    </location>
</feature>
<keyword evidence="6" id="KW-1185">Reference proteome</keyword>
<dbReference type="InterPro" id="IPR001138">
    <property type="entry name" value="Zn2Cys6_DnaBD"/>
</dbReference>
<organism evidence="5 6">
    <name type="scientific">Verruconis gallopava</name>
    <dbReference type="NCBI Taxonomy" id="253628"/>
    <lineage>
        <taxon>Eukaryota</taxon>
        <taxon>Fungi</taxon>
        <taxon>Dikarya</taxon>
        <taxon>Ascomycota</taxon>
        <taxon>Pezizomycotina</taxon>
        <taxon>Dothideomycetes</taxon>
        <taxon>Pleosporomycetidae</taxon>
        <taxon>Venturiales</taxon>
        <taxon>Sympoventuriaceae</taxon>
        <taxon>Verruconis</taxon>
    </lineage>
</organism>
<comment type="subcellular location">
    <subcellularLocation>
        <location evidence="1">Nucleus</location>
    </subcellularLocation>
</comment>
<dbReference type="GO" id="GO:0005634">
    <property type="term" value="C:nucleus"/>
    <property type="evidence" value="ECO:0007669"/>
    <property type="project" value="UniProtKB-SubCell"/>
</dbReference>
<evidence type="ECO:0000313" key="6">
    <source>
        <dbReference type="Proteomes" id="UP000053259"/>
    </source>
</evidence>
<feature type="domain" description="Zn(2)-C6 fungal-type" evidence="4">
    <location>
        <begin position="140"/>
        <end position="168"/>
    </location>
</feature>
<dbReference type="GO" id="GO:0000976">
    <property type="term" value="F:transcription cis-regulatory region binding"/>
    <property type="evidence" value="ECO:0007669"/>
    <property type="project" value="TreeGrafter"/>
</dbReference>
<dbReference type="EMBL" id="KN847537">
    <property type="protein sequence ID" value="KIW05697.1"/>
    <property type="molecule type" value="Genomic_DNA"/>
</dbReference>
<dbReference type="GO" id="GO:0008270">
    <property type="term" value="F:zinc ion binding"/>
    <property type="evidence" value="ECO:0007669"/>
    <property type="project" value="InterPro"/>
</dbReference>
<evidence type="ECO:0000256" key="2">
    <source>
        <dbReference type="ARBA" id="ARBA00023242"/>
    </source>
</evidence>
<dbReference type="PANTHER" id="PTHR37534">
    <property type="entry name" value="TRANSCRIPTIONAL ACTIVATOR PROTEIN UGA3"/>
    <property type="match status" value="1"/>
</dbReference>
<dbReference type="FunCoup" id="A0A0D1YYB5">
    <property type="interactions" value="192"/>
</dbReference>
<evidence type="ECO:0000256" key="3">
    <source>
        <dbReference type="SAM" id="MobiDB-lite"/>
    </source>
</evidence>
<dbReference type="PROSITE" id="PS00463">
    <property type="entry name" value="ZN2_CY6_FUNGAL_1"/>
    <property type="match status" value="1"/>
</dbReference>
<evidence type="ECO:0000259" key="4">
    <source>
        <dbReference type="PROSITE" id="PS50048"/>
    </source>
</evidence>
<feature type="compositionally biased region" description="Low complexity" evidence="3">
    <location>
        <begin position="24"/>
        <end position="46"/>
    </location>
</feature>
<evidence type="ECO:0000256" key="1">
    <source>
        <dbReference type="ARBA" id="ARBA00004123"/>
    </source>
</evidence>
<dbReference type="SMART" id="SM00066">
    <property type="entry name" value="GAL4"/>
    <property type="match status" value="1"/>
</dbReference>
<sequence length="602" mass="68148">MIPRPNLQQTGPQMAPFFGPDLPPGMLSLSTSPSSTASSGDSPNTSTTLTFQVAFTRESPMSLGDADVVPKIEELDEDASLGTKIESPPEDQRSREEQDADTTQTPNGTITRRPRGRPRKHPKTPPSATTKAPKGRSKTGCLTCRRRKKKCDETKPACLHCQKNNVHCEGYPPKDYWQSGKQRALKGKRTMRDCKNSPVEAHTDTRADRRVSLSRPPRELPMMVQGLENDVDWFFFDHFNMQLSRVLSLFTDKNNPFKELLLPMATTHPGLMHSILCLSGAHLVAREPSARFEDRQAHHFNRALQHLRTNVSKPPQVEGGEAVVIDDPTVAQVLVLCLRSICAGETNGEYRPHLDMAKHLVKTQPSRNPEFRAFLLEFFIYHDVSNSITALDRPSILMNEEFSLPDFVQPDAGMFLGVADRLFVSLSKTRVLRDRVRARREQGIKPVVDYMILKDAQAIDQSLREWDSHQPEGSPKRIMAYLYRQCAWLYLHRTIMPPVPNPQIHDAVEEGLHFLRNLPPDSSSMSVLLMPLYLLGLCAFAEEQRPDILKAFDDLQSYSNLGNIKHARRLIHKMWELMDAGDEGAWDFEKVQKQMGLDFLVT</sequence>
<feature type="compositionally biased region" description="Polar residues" evidence="3">
    <location>
        <begin position="1"/>
        <end position="12"/>
    </location>
</feature>
<dbReference type="GO" id="GO:0000981">
    <property type="term" value="F:DNA-binding transcription factor activity, RNA polymerase II-specific"/>
    <property type="evidence" value="ECO:0007669"/>
    <property type="project" value="InterPro"/>
</dbReference>
<gene>
    <name evidence="5" type="ORF">PV09_03558</name>
</gene>
<reference evidence="5 6" key="1">
    <citation type="submission" date="2015-01" db="EMBL/GenBank/DDBJ databases">
        <title>The Genome Sequence of Ochroconis gallopava CBS43764.</title>
        <authorList>
            <consortium name="The Broad Institute Genomics Platform"/>
            <person name="Cuomo C."/>
            <person name="de Hoog S."/>
            <person name="Gorbushina A."/>
            <person name="Stielow B."/>
            <person name="Teixiera M."/>
            <person name="Abouelleil A."/>
            <person name="Chapman S.B."/>
            <person name="Priest M."/>
            <person name="Young S.K."/>
            <person name="Wortman J."/>
            <person name="Nusbaum C."/>
            <person name="Birren B."/>
        </authorList>
    </citation>
    <scope>NUCLEOTIDE SEQUENCE [LARGE SCALE GENOMIC DNA]</scope>
    <source>
        <strain evidence="5 6">CBS 43764</strain>
    </source>
</reference>
<dbReference type="PANTHER" id="PTHR37534:SF38">
    <property type="entry name" value="ZN(2)-C6 FUNGAL-TYPE DOMAIN-CONTAINING PROTEIN"/>
    <property type="match status" value="1"/>
</dbReference>
<dbReference type="VEuPathDB" id="FungiDB:PV09_03558"/>
<dbReference type="AlphaFoldDB" id="A0A0D1YYB5"/>
<evidence type="ECO:0000313" key="5">
    <source>
        <dbReference type="EMBL" id="KIW05697.1"/>
    </source>
</evidence>
<dbReference type="SUPFAM" id="SSF57701">
    <property type="entry name" value="Zn2/Cys6 DNA-binding domain"/>
    <property type="match status" value="1"/>
</dbReference>
<dbReference type="OrthoDB" id="5333823at2759"/>
<dbReference type="CDD" id="cd00067">
    <property type="entry name" value="GAL4"/>
    <property type="match status" value="1"/>
</dbReference>
<dbReference type="InterPro" id="IPR036864">
    <property type="entry name" value="Zn2-C6_fun-type_DNA-bd_sf"/>
</dbReference>
<accession>A0A0D1YYB5</accession>
<name>A0A0D1YYB5_9PEZI</name>
<dbReference type="Proteomes" id="UP000053259">
    <property type="component" value="Unassembled WGS sequence"/>
</dbReference>
<dbReference type="PROSITE" id="PS50048">
    <property type="entry name" value="ZN2_CY6_FUNGAL_2"/>
    <property type="match status" value="1"/>
</dbReference>
<dbReference type="GeneID" id="27311531"/>
<protein>
    <recommendedName>
        <fullName evidence="4">Zn(2)-C6 fungal-type domain-containing protein</fullName>
    </recommendedName>
</protein>
<keyword evidence="2" id="KW-0539">Nucleus</keyword>
<feature type="region of interest" description="Disordered" evidence="3">
    <location>
        <begin position="1"/>
        <end position="139"/>
    </location>
</feature>
<dbReference type="RefSeq" id="XP_016215566.1">
    <property type="nucleotide sequence ID" value="XM_016356773.1"/>
</dbReference>
<feature type="region of interest" description="Disordered" evidence="3">
    <location>
        <begin position="186"/>
        <end position="210"/>
    </location>
</feature>
<proteinExistence type="predicted"/>
<dbReference type="GO" id="GO:0045944">
    <property type="term" value="P:positive regulation of transcription by RNA polymerase II"/>
    <property type="evidence" value="ECO:0007669"/>
    <property type="project" value="TreeGrafter"/>
</dbReference>
<dbReference type="Gene3D" id="4.10.240.10">
    <property type="entry name" value="Zn(2)-C6 fungal-type DNA-binding domain"/>
    <property type="match status" value="1"/>
</dbReference>